<dbReference type="KEGG" id="ntp:CRH09_30280"/>
<dbReference type="EMBL" id="CP023778">
    <property type="protein sequence ID" value="ATL69818.1"/>
    <property type="molecule type" value="Genomic_DNA"/>
</dbReference>
<organism evidence="1 2">
    <name type="scientific">Nocardia terpenica</name>
    <dbReference type="NCBI Taxonomy" id="455432"/>
    <lineage>
        <taxon>Bacteria</taxon>
        <taxon>Bacillati</taxon>
        <taxon>Actinomycetota</taxon>
        <taxon>Actinomycetes</taxon>
        <taxon>Mycobacteriales</taxon>
        <taxon>Nocardiaceae</taxon>
        <taxon>Nocardia</taxon>
    </lineage>
</organism>
<evidence type="ECO:0000313" key="1">
    <source>
        <dbReference type="EMBL" id="ATL69818.1"/>
    </source>
</evidence>
<dbReference type="AlphaFoldDB" id="A0A291RRE6"/>
<sequence>MGRRAKQPNRQFEELVEEAGGVRKALARRVVDRGRGLGLKLSYDHTSIGRWLSGEQPQPPVPQLIADTLTELLGRTITPAMCGMSNPRDAAADLGLEFSLSLSGAVDASTALWRSDIEHRRFLQDTSYAVAVYPAASMRWLTLPGPEHPVSIGSSRRVGQIDVDAVQSMAAAFRDLDNKVGGGKVRSTIVQYLHSSVAPLLRGSFNEHIGRQLFGSTAELVRLAGWAAYDQEDHGLAQRYLIQALRLARAASDGALSAEIMAAMSHQATYVGRPGDAIDLARAAQIAARTAGLAALESECHMVEAHGHAARQDETSCTTALNAAERAYDRARPGEQPVWLAYFDQSYMSAKTAHCFRELGDHTRTAQFAQRSLTMSAGYQRGRAFNLSLLASALTVTDPREAVRVGLGALDIAVELASRRSLSYLRDLRYRLRPFNNLTEVADFRQQILELTRRG</sequence>
<evidence type="ECO:0000313" key="2">
    <source>
        <dbReference type="Proteomes" id="UP000221961"/>
    </source>
</evidence>
<evidence type="ECO:0008006" key="3">
    <source>
        <dbReference type="Google" id="ProtNLM"/>
    </source>
</evidence>
<proteinExistence type="predicted"/>
<accession>A0A291RRE6</accession>
<name>A0A291RRE6_9NOCA</name>
<reference evidence="1 2" key="1">
    <citation type="submission" date="2017-10" db="EMBL/GenBank/DDBJ databases">
        <title>Comparative genomics between pathogenic Norcardia.</title>
        <authorList>
            <person name="Zeng L."/>
        </authorList>
    </citation>
    <scope>NUCLEOTIDE SEQUENCE [LARGE SCALE GENOMIC DNA]</scope>
    <source>
        <strain evidence="1 2">NC_YFY_NT001</strain>
    </source>
</reference>
<gene>
    <name evidence="1" type="ORF">CRH09_30280</name>
</gene>
<dbReference type="GeneID" id="88361579"/>
<protein>
    <recommendedName>
        <fullName evidence="3">Transcriptional regulator</fullName>
    </recommendedName>
</protein>
<dbReference type="RefSeq" id="WP_098696824.1">
    <property type="nucleotide sequence ID" value="NZ_CP023778.1"/>
</dbReference>
<dbReference type="Proteomes" id="UP000221961">
    <property type="component" value="Chromosome"/>
</dbReference>